<dbReference type="Proteomes" id="UP000281604">
    <property type="component" value="Unassembled WGS sequence"/>
</dbReference>
<dbReference type="SUPFAM" id="SSF69279">
    <property type="entry name" value="Phage tail proteins"/>
    <property type="match status" value="1"/>
</dbReference>
<dbReference type="AlphaFoldDB" id="A0A3M4AP35"/>
<proteinExistence type="predicted"/>
<dbReference type="EMBL" id="RBQE01000219">
    <property type="protein sequence ID" value="RMP08512.1"/>
    <property type="molecule type" value="Genomic_DNA"/>
</dbReference>
<organism evidence="1 2">
    <name type="scientific">Pseudomonas syringae pv. persicae</name>
    <dbReference type="NCBI Taxonomy" id="237306"/>
    <lineage>
        <taxon>Bacteria</taxon>
        <taxon>Pseudomonadati</taxon>
        <taxon>Pseudomonadota</taxon>
        <taxon>Gammaproteobacteria</taxon>
        <taxon>Pseudomonadales</taxon>
        <taxon>Pseudomonadaceae</taxon>
        <taxon>Pseudomonas</taxon>
    </lineage>
</organism>
<evidence type="ECO:0000313" key="2">
    <source>
        <dbReference type="Proteomes" id="UP000281604"/>
    </source>
</evidence>
<feature type="non-terminal residue" evidence="1">
    <location>
        <position position="74"/>
    </location>
</feature>
<evidence type="ECO:0000313" key="1">
    <source>
        <dbReference type="EMBL" id="RMP08512.1"/>
    </source>
</evidence>
<protein>
    <submittedName>
        <fullName evidence="1">Rhs element Vgr protein</fullName>
    </submittedName>
</protein>
<dbReference type="Gene3D" id="2.30.110.50">
    <property type="match status" value="1"/>
</dbReference>
<reference evidence="1 2" key="1">
    <citation type="submission" date="2018-08" db="EMBL/GenBank/DDBJ databases">
        <title>Recombination of ecologically and evolutionarily significant loci maintains genetic cohesion in the Pseudomonas syringae species complex.</title>
        <authorList>
            <person name="Dillon M."/>
            <person name="Thakur S."/>
            <person name="Almeida R.N.D."/>
            <person name="Weir B.S."/>
            <person name="Guttman D.S."/>
        </authorList>
    </citation>
    <scope>NUCLEOTIDE SEQUENCE [LARGE SCALE GENOMIC DNA]</scope>
    <source>
        <strain evidence="1 2">ICMP 3706</strain>
    </source>
</reference>
<accession>A0A3M4AP35</accession>
<comment type="caution">
    <text evidence="1">The sequence shown here is derived from an EMBL/GenBank/DDBJ whole genome shotgun (WGS) entry which is preliminary data.</text>
</comment>
<name>A0A3M4AP35_9PSED</name>
<gene>
    <name evidence="1" type="ORF">ALQ30_102451</name>
</gene>
<sequence>MTLNPADRPYFSLSVDGFEHDFQILSFTGHEAINKPFCFTLELVSERMSLDLEDLLNRPAFLQFAPDAGGIHGL</sequence>